<keyword evidence="3" id="KW-1185">Reference proteome</keyword>
<proteinExistence type="predicted"/>
<protein>
    <submittedName>
        <fullName evidence="2">Uncharacterized protein</fullName>
    </submittedName>
</protein>
<evidence type="ECO:0000313" key="3">
    <source>
        <dbReference type="Proteomes" id="UP000481861"/>
    </source>
</evidence>
<accession>A0A7C8IAK1</accession>
<evidence type="ECO:0000313" key="2">
    <source>
        <dbReference type="EMBL" id="KAF2872352.1"/>
    </source>
</evidence>
<organism evidence="2 3">
    <name type="scientific">Massariosphaeria phaeospora</name>
    <dbReference type="NCBI Taxonomy" id="100035"/>
    <lineage>
        <taxon>Eukaryota</taxon>
        <taxon>Fungi</taxon>
        <taxon>Dikarya</taxon>
        <taxon>Ascomycota</taxon>
        <taxon>Pezizomycotina</taxon>
        <taxon>Dothideomycetes</taxon>
        <taxon>Pleosporomycetidae</taxon>
        <taxon>Pleosporales</taxon>
        <taxon>Pleosporales incertae sedis</taxon>
        <taxon>Massariosphaeria</taxon>
    </lineage>
</organism>
<feature type="compositionally biased region" description="Basic and acidic residues" evidence="1">
    <location>
        <begin position="47"/>
        <end position="58"/>
    </location>
</feature>
<name>A0A7C8IAK1_9PLEO</name>
<dbReference type="AlphaFoldDB" id="A0A7C8IAK1"/>
<feature type="compositionally biased region" description="Basic and acidic residues" evidence="1">
    <location>
        <begin position="253"/>
        <end position="264"/>
    </location>
</feature>
<reference evidence="2 3" key="1">
    <citation type="submission" date="2020-01" db="EMBL/GenBank/DDBJ databases">
        <authorList>
            <consortium name="DOE Joint Genome Institute"/>
            <person name="Haridas S."/>
            <person name="Albert R."/>
            <person name="Binder M."/>
            <person name="Bloem J."/>
            <person name="Labutti K."/>
            <person name="Salamov A."/>
            <person name="Andreopoulos B."/>
            <person name="Baker S.E."/>
            <person name="Barry K."/>
            <person name="Bills G."/>
            <person name="Bluhm B.H."/>
            <person name="Cannon C."/>
            <person name="Castanera R."/>
            <person name="Culley D.E."/>
            <person name="Daum C."/>
            <person name="Ezra D."/>
            <person name="Gonzalez J.B."/>
            <person name="Henrissat B."/>
            <person name="Kuo A."/>
            <person name="Liang C."/>
            <person name="Lipzen A."/>
            <person name="Lutzoni F."/>
            <person name="Magnuson J."/>
            <person name="Mondo S."/>
            <person name="Nolan M."/>
            <person name="Ohm R."/>
            <person name="Pangilinan J."/>
            <person name="Park H.-J.H."/>
            <person name="Ramirez L."/>
            <person name="Alfaro M."/>
            <person name="Sun H."/>
            <person name="Tritt A."/>
            <person name="Yoshinaga Y."/>
            <person name="Zwiers L.-H.L."/>
            <person name="Turgeon B.G."/>
            <person name="Goodwin S.B."/>
            <person name="Spatafora J.W."/>
            <person name="Crous P.W."/>
            <person name="Grigoriev I.V."/>
        </authorList>
    </citation>
    <scope>NUCLEOTIDE SEQUENCE [LARGE SCALE GENOMIC DNA]</scope>
    <source>
        <strain evidence="2 3">CBS 611.86</strain>
    </source>
</reference>
<sequence length="309" mass="33278">MVDTPSKLFPSSKEGDTTLSPDPPYSSEGPTLPLLGGGADVPVAAARRGDIPSDDLHNTQDAQGPRKKTKKRKAGRDPSHEAPPPAARQPSIDLAPLHTPWELLPPEVLALLTQRLGAPDWWRNRVVAVPFSKNQNIAAGINRLQTYLGAHKNPHSPVERPAVLDEEGAVIAVGALGDATVKLVGIVEMLKRVVAPEAAAGKEEGVAEGVATWYMYTSLASRTVEKKVRSVDERDANGAKGTEEDAFEPLETAGKKSAEQDKTESARKTLAVPVLLVWMSRQAIPEFRGAFGEQTFLVRQISRIKGNET</sequence>
<gene>
    <name evidence="2" type="ORF">BDV95DRAFT_492193</name>
</gene>
<feature type="compositionally biased region" description="Basic residues" evidence="1">
    <location>
        <begin position="65"/>
        <end position="74"/>
    </location>
</feature>
<feature type="compositionally biased region" description="Basic and acidic residues" evidence="1">
    <location>
        <begin position="230"/>
        <end position="243"/>
    </location>
</feature>
<evidence type="ECO:0000256" key="1">
    <source>
        <dbReference type="SAM" id="MobiDB-lite"/>
    </source>
</evidence>
<feature type="region of interest" description="Disordered" evidence="1">
    <location>
        <begin position="1"/>
        <end position="92"/>
    </location>
</feature>
<dbReference type="Proteomes" id="UP000481861">
    <property type="component" value="Unassembled WGS sequence"/>
</dbReference>
<dbReference type="OrthoDB" id="424402at2759"/>
<feature type="region of interest" description="Disordered" evidence="1">
    <location>
        <begin position="230"/>
        <end position="264"/>
    </location>
</feature>
<dbReference type="EMBL" id="JAADJZ010000009">
    <property type="protein sequence ID" value="KAF2872352.1"/>
    <property type="molecule type" value="Genomic_DNA"/>
</dbReference>
<comment type="caution">
    <text evidence="2">The sequence shown here is derived from an EMBL/GenBank/DDBJ whole genome shotgun (WGS) entry which is preliminary data.</text>
</comment>